<name>A0A6V7VBY9_MELEN</name>
<proteinExistence type="predicted"/>
<feature type="chain" id="PRO_5028346163" evidence="2">
    <location>
        <begin position="20"/>
        <end position="45"/>
    </location>
</feature>
<comment type="caution">
    <text evidence="3">The sequence shown here is derived from an EMBL/GenBank/DDBJ whole genome shotgun (WGS) entry which is preliminary data.</text>
</comment>
<reference evidence="3 4" key="1">
    <citation type="submission" date="2020-08" db="EMBL/GenBank/DDBJ databases">
        <authorList>
            <person name="Koutsovoulos G."/>
            <person name="Danchin GJ E."/>
        </authorList>
    </citation>
    <scope>NUCLEOTIDE SEQUENCE [LARGE SCALE GENOMIC DNA]</scope>
</reference>
<protein>
    <submittedName>
        <fullName evidence="3">Uncharacterized protein</fullName>
    </submittedName>
</protein>
<organism evidence="3 4">
    <name type="scientific">Meloidogyne enterolobii</name>
    <name type="common">Root-knot nematode worm</name>
    <name type="synonym">Meloidogyne mayaguensis</name>
    <dbReference type="NCBI Taxonomy" id="390850"/>
    <lineage>
        <taxon>Eukaryota</taxon>
        <taxon>Metazoa</taxon>
        <taxon>Ecdysozoa</taxon>
        <taxon>Nematoda</taxon>
        <taxon>Chromadorea</taxon>
        <taxon>Rhabditida</taxon>
        <taxon>Tylenchina</taxon>
        <taxon>Tylenchomorpha</taxon>
        <taxon>Tylenchoidea</taxon>
        <taxon>Meloidogynidae</taxon>
        <taxon>Meloidogyninae</taxon>
        <taxon>Meloidogyne</taxon>
    </lineage>
</organism>
<feature type="signal peptide" evidence="2">
    <location>
        <begin position="1"/>
        <end position="19"/>
    </location>
</feature>
<gene>
    <name evidence="3" type="ORF">MENT_LOCUS24039</name>
</gene>
<accession>A0A6V7VBY9</accession>
<keyword evidence="2" id="KW-0732">Signal</keyword>
<dbReference type="AlphaFoldDB" id="A0A6V7VBY9"/>
<evidence type="ECO:0000313" key="3">
    <source>
        <dbReference type="EMBL" id="CAD2172485.1"/>
    </source>
</evidence>
<evidence type="ECO:0000256" key="2">
    <source>
        <dbReference type="SAM" id="SignalP"/>
    </source>
</evidence>
<sequence>MNLLNITILILFNLQAILAGNCLKGGHTHEQPQQAAHPGIYKLFN</sequence>
<evidence type="ECO:0000313" key="4">
    <source>
        <dbReference type="Proteomes" id="UP000580250"/>
    </source>
</evidence>
<evidence type="ECO:0000256" key="1">
    <source>
        <dbReference type="SAM" id="MobiDB-lite"/>
    </source>
</evidence>
<feature type="region of interest" description="Disordered" evidence="1">
    <location>
        <begin position="26"/>
        <end position="45"/>
    </location>
</feature>
<dbReference type="EMBL" id="CAJEWN010000201">
    <property type="protein sequence ID" value="CAD2172485.1"/>
    <property type="molecule type" value="Genomic_DNA"/>
</dbReference>
<dbReference type="Proteomes" id="UP000580250">
    <property type="component" value="Unassembled WGS sequence"/>
</dbReference>